<proteinExistence type="predicted"/>
<gene>
    <name evidence="2" type="ORF">CKAH01_16582</name>
</gene>
<dbReference type="EMBL" id="VYYT01000175">
    <property type="protein sequence ID" value="KAK2760086.1"/>
    <property type="molecule type" value="Genomic_DNA"/>
</dbReference>
<comment type="caution">
    <text evidence="2">The sequence shown here is derived from an EMBL/GenBank/DDBJ whole genome shotgun (WGS) entry which is preliminary data.</text>
</comment>
<organism evidence="2 3">
    <name type="scientific">Colletotrichum kahawae</name>
    <name type="common">Coffee berry disease fungus</name>
    <dbReference type="NCBI Taxonomy" id="34407"/>
    <lineage>
        <taxon>Eukaryota</taxon>
        <taxon>Fungi</taxon>
        <taxon>Dikarya</taxon>
        <taxon>Ascomycota</taxon>
        <taxon>Pezizomycotina</taxon>
        <taxon>Sordariomycetes</taxon>
        <taxon>Hypocreomycetidae</taxon>
        <taxon>Glomerellales</taxon>
        <taxon>Glomerellaceae</taxon>
        <taxon>Colletotrichum</taxon>
        <taxon>Colletotrichum gloeosporioides species complex</taxon>
    </lineage>
</organism>
<dbReference type="AlphaFoldDB" id="A0AAD9YDU1"/>
<dbReference type="Proteomes" id="UP001281614">
    <property type="component" value="Unassembled WGS sequence"/>
</dbReference>
<accession>A0AAD9YDU1</accession>
<sequence length="438" mass="49849">MSHFTVDMANPPAVRLQNRRYPWARNGDLLIDPQGEEFQEKQRGQRVFAGLVPAMLAWVPGLPLQPSFRLELPISETIGSENFARESANNRGSSQRVEPSVLPNLDGAKESADEIPSLPEANISQSASTNGQETNEEGNRENPGLRQRRAHPDLSGKPAEPTLWELKAARVEKIKEVLDPLFISAPCILLCTGKRENCKIDPIHVGETDDAVDHWRAIQHAVQERRPWWRRYSGLPRFHFAILQIDGPHPFAPKSLLGELWPVNPQNAAADLEYDLQPGRGGAHFPPRNYDRGYHRMNVLDKKRKKLSQFKMAGIWPKILKHPELAFANDCLIEGSIYSAKYASFNSFNECLKWSLMHSVREIQFAGYWMTEAPTFSNRLSIDFPKNTKIIIFFCLVVFLWGLMHGGDWGTIHSWCLFRGSGRIRIEVSERRVVILYP</sequence>
<feature type="region of interest" description="Disordered" evidence="1">
    <location>
        <begin position="85"/>
        <end position="159"/>
    </location>
</feature>
<reference evidence="2" key="1">
    <citation type="submission" date="2023-02" db="EMBL/GenBank/DDBJ databases">
        <title>Colletotrichum kahawae CIFC_Que2 genome sequencing and assembly.</title>
        <authorList>
            <person name="Baroncelli R."/>
        </authorList>
    </citation>
    <scope>NUCLEOTIDE SEQUENCE</scope>
    <source>
        <strain evidence="2">CIFC_Que2</strain>
    </source>
</reference>
<feature type="compositionally biased region" description="Polar residues" evidence="1">
    <location>
        <begin position="87"/>
        <end position="97"/>
    </location>
</feature>
<feature type="compositionally biased region" description="Polar residues" evidence="1">
    <location>
        <begin position="122"/>
        <end position="133"/>
    </location>
</feature>
<evidence type="ECO:0000313" key="2">
    <source>
        <dbReference type="EMBL" id="KAK2760086.1"/>
    </source>
</evidence>
<name>A0AAD9YDU1_COLKA</name>
<keyword evidence="3" id="KW-1185">Reference proteome</keyword>
<evidence type="ECO:0000313" key="3">
    <source>
        <dbReference type="Proteomes" id="UP001281614"/>
    </source>
</evidence>
<evidence type="ECO:0000256" key="1">
    <source>
        <dbReference type="SAM" id="MobiDB-lite"/>
    </source>
</evidence>
<protein>
    <submittedName>
        <fullName evidence="2">Uncharacterized protein</fullName>
    </submittedName>
</protein>